<reference evidence="8 9" key="1">
    <citation type="submission" date="2022-06" db="EMBL/GenBank/DDBJ databases">
        <title>Isolation of gut microbiota from human fecal samples.</title>
        <authorList>
            <person name="Pamer E.G."/>
            <person name="Barat B."/>
            <person name="Waligurski E."/>
            <person name="Medina S."/>
            <person name="Paddock L."/>
            <person name="Mostad J."/>
        </authorList>
    </citation>
    <scope>NUCLEOTIDE SEQUENCE [LARGE SCALE GENOMIC DNA]</scope>
    <source>
        <strain evidence="8 9">DFI.9.73</strain>
    </source>
</reference>
<dbReference type="GO" id="GO:0008994">
    <property type="term" value="F:rhamnulose-1-phosphate aldolase activity"/>
    <property type="evidence" value="ECO:0007669"/>
    <property type="project" value="UniProtKB-EC"/>
</dbReference>
<evidence type="ECO:0000256" key="6">
    <source>
        <dbReference type="HAMAP-Rule" id="MF_00770"/>
    </source>
</evidence>
<dbReference type="Proteomes" id="UP001524473">
    <property type="component" value="Unassembled WGS sequence"/>
</dbReference>
<dbReference type="SUPFAM" id="SSF53639">
    <property type="entry name" value="AraD/HMP-PK domain-like"/>
    <property type="match status" value="1"/>
</dbReference>
<dbReference type="GeneID" id="90532339"/>
<dbReference type="InterPro" id="IPR001303">
    <property type="entry name" value="Aldolase_II/adducin_N"/>
</dbReference>
<evidence type="ECO:0000256" key="4">
    <source>
        <dbReference type="ARBA" id="ARBA00023239"/>
    </source>
</evidence>
<keyword evidence="9" id="KW-1185">Reference proteome</keyword>
<evidence type="ECO:0000256" key="2">
    <source>
        <dbReference type="ARBA" id="ARBA00022723"/>
    </source>
</evidence>
<dbReference type="Pfam" id="PF00596">
    <property type="entry name" value="Aldolase_II"/>
    <property type="match status" value="1"/>
</dbReference>
<evidence type="ECO:0000256" key="5">
    <source>
        <dbReference type="ARBA" id="ARBA00023308"/>
    </source>
</evidence>
<comment type="cofactor">
    <cofactor evidence="6">
        <name>Zn(2+)</name>
        <dbReference type="ChEBI" id="CHEBI:29105"/>
    </cofactor>
    <text evidence="6">Binds 1 zinc ion per subunit.</text>
</comment>
<organism evidence="8 9">
    <name type="scientific">Neglectibacter timonensis</name>
    <dbReference type="NCBI Taxonomy" id="1776382"/>
    <lineage>
        <taxon>Bacteria</taxon>
        <taxon>Bacillati</taxon>
        <taxon>Bacillota</taxon>
        <taxon>Clostridia</taxon>
        <taxon>Eubacteriales</taxon>
        <taxon>Oscillospiraceae</taxon>
        <taxon>Neglectibacter</taxon>
    </lineage>
</organism>
<dbReference type="InterPro" id="IPR036409">
    <property type="entry name" value="Aldolase_II/adducin_N_sf"/>
</dbReference>
<keyword evidence="1 6" id="KW-0963">Cytoplasm</keyword>
<evidence type="ECO:0000313" key="8">
    <source>
        <dbReference type="EMBL" id="MCQ4838372.1"/>
    </source>
</evidence>
<comment type="catalytic activity">
    <reaction evidence="6">
        <text>L-rhamnulose 1-phosphate = (S)-lactaldehyde + dihydroxyacetone phosphate</text>
        <dbReference type="Rhea" id="RHEA:19689"/>
        <dbReference type="ChEBI" id="CHEBI:18041"/>
        <dbReference type="ChEBI" id="CHEBI:57642"/>
        <dbReference type="ChEBI" id="CHEBI:58313"/>
        <dbReference type="EC" id="4.1.2.19"/>
    </reaction>
</comment>
<keyword evidence="4 6" id="KW-0456">Lyase</keyword>
<sequence length="275" mass="30689">MLKKMYPIEEAPFLREVVDVISNMYRLGWDERNGGNLSYRLDPELTSQYLDLTAVKRRIDIGFDASALRGELFLVTGTGKYFKNVAACPAQNLGIFRVAENGSEIELLWGYEDGGKPTSELPTHLLNHAERMKIDPEQRVVLHCHPGNTLAMTFVHDLDERSFTRTLWRMITECMVVFPEGVGVIPWMVCGTLDIGRATAAKIQDVRVVIWAAHGIFGVGSSIDEAFGLVETVEKAAEVYMKIGDRPIKQSITDAELAELAKAFGLTPRPGYLEL</sequence>
<dbReference type="HAMAP" id="MF_00770">
    <property type="entry name" value="RhaD"/>
    <property type="match status" value="1"/>
</dbReference>
<evidence type="ECO:0000256" key="3">
    <source>
        <dbReference type="ARBA" id="ARBA00022833"/>
    </source>
</evidence>
<feature type="binding site" evidence="6">
    <location>
        <position position="143"/>
    </location>
    <ligand>
        <name>Zn(2+)</name>
        <dbReference type="ChEBI" id="CHEBI:29105"/>
    </ligand>
</feature>
<dbReference type="InterPro" id="IPR013447">
    <property type="entry name" value="Rhamnulose-1-P_Aldolase"/>
</dbReference>
<name>A0ABT1RUM8_9FIRM</name>
<dbReference type="NCBIfam" id="NF002963">
    <property type="entry name" value="PRK03634.1"/>
    <property type="match status" value="1"/>
</dbReference>
<dbReference type="Gene3D" id="3.40.225.10">
    <property type="entry name" value="Class II aldolase/adducin N-terminal domain"/>
    <property type="match status" value="1"/>
</dbReference>
<comment type="similarity">
    <text evidence="6">Belongs to the aldolase class II family. RhaD subfamily.</text>
</comment>
<comment type="function">
    <text evidence="6">Catalyzes the reversible cleavage of L-rhamnulose-1-phosphate to dihydroxyacetone phosphate (DHAP) and L-lactaldehyde.</text>
</comment>
<feature type="binding site" evidence="6">
    <location>
        <position position="214"/>
    </location>
    <ligand>
        <name>Zn(2+)</name>
        <dbReference type="ChEBI" id="CHEBI:29105"/>
    </ligand>
</feature>
<gene>
    <name evidence="6 8" type="primary">rhaD</name>
    <name evidence="8" type="ORF">NE695_00410</name>
</gene>
<evidence type="ECO:0000256" key="1">
    <source>
        <dbReference type="ARBA" id="ARBA00022490"/>
    </source>
</evidence>
<dbReference type="PANTHER" id="PTHR22789">
    <property type="entry name" value="FUCULOSE PHOSPHATE ALDOLASE"/>
    <property type="match status" value="1"/>
</dbReference>
<feature type="active site" evidence="6">
    <location>
        <position position="120"/>
    </location>
</feature>
<dbReference type="EC" id="4.1.2.19" evidence="6"/>
<dbReference type="InterPro" id="IPR050197">
    <property type="entry name" value="Aldolase_class_II_sugar_metab"/>
</dbReference>
<dbReference type="PANTHER" id="PTHR22789:SF0">
    <property type="entry name" value="3-OXO-TETRONATE 4-PHOSPHATE DECARBOXYLASE-RELATED"/>
    <property type="match status" value="1"/>
</dbReference>
<keyword evidence="2 6" id="KW-0479">Metal-binding</keyword>
<comment type="subcellular location">
    <subcellularLocation>
        <location evidence="6">Cytoplasm</location>
    </subcellularLocation>
</comment>
<proteinExistence type="inferred from homology"/>
<dbReference type="RefSeq" id="WP_066863650.1">
    <property type="nucleotide sequence ID" value="NZ_CABKVV010000013.1"/>
</dbReference>
<keyword evidence="5 6" id="KW-0684">Rhamnose metabolism</keyword>
<feature type="binding site" evidence="6">
    <location>
        <position position="145"/>
    </location>
    <ligand>
        <name>Zn(2+)</name>
        <dbReference type="ChEBI" id="CHEBI:29105"/>
    </ligand>
</feature>
<protein>
    <recommendedName>
        <fullName evidence="6">Rhamnulose-1-phosphate aldolase</fullName>
        <ecNumber evidence="6">4.1.2.19</ecNumber>
    </recommendedName>
</protein>
<accession>A0ABT1RUM8</accession>
<feature type="domain" description="Class II aldolase/adducin N-terminal" evidence="7">
    <location>
        <begin position="15"/>
        <end position="241"/>
    </location>
</feature>
<comment type="caution">
    <text evidence="8">The sequence shown here is derived from an EMBL/GenBank/DDBJ whole genome shotgun (WGS) entry which is preliminary data.</text>
</comment>
<comment type="pathway">
    <text evidence="6">Carbohydrate degradation; L-rhamnose degradation; glycerone phosphate from L-rhamnose: step 3/3.</text>
</comment>
<evidence type="ECO:0000259" key="7">
    <source>
        <dbReference type="SMART" id="SM01007"/>
    </source>
</evidence>
<keyword evidence="3 6" id="KW-0862">Zinc</keyword>
<dbReference type="SMART" id="SM01007">
    <property type="entry name" value="Aldolase_II"/>
    <property type="match status" value="1"/>
</dbReference>
<evidence type="ECO:0000313" key="9">
    <source>
        <dbReference type="Proteomes" id="UP001524473"/>
    </source>
</evidence>
<dbReference type="EMBL" id="JANFZH010000001">
    <property type="protein sequence ID" value="MCQ4838372.1"/>
    <property type="molecule type" value="Genomic_DNA"/>
</dbReference>